<proteinExistence type="predicted"/>
<reference evidence="1" key="1">
    <citation type="submission" date="2020-01" db="EMBL/GenBank/DDBJ databases">
        <title>Development of genomics and gene disruption for Polysphondylium violaceum indicates a role for the polyketide synthase stlB in stalk morphogenesis.</title>
        <authorList>
            <person name="Narita B."/>
            <person name="Kawabe Y."/>
            <person name="Kin K."/>
            <person name="Saito T."/>
            <person name="Gibbs R."/>
            <person name="Kuspa A."/>
            <person name="Muzny D."/>
            <person name="Queller D."/>
            <person name="Richards S."/>
            <person name="Strassman J."/>
            <person name="Sucgang R."/>
            <person name="Worley K."/>
            <person name="Schaap P."/>
        </authorList>
    </citation>
    <scope>NUCLEOTIDE SEQUENCE</scope>
    <source>
        <strain evidence="1">QSvi11</strain>
    </source>
</reference>
<sequence length="76" mass="8049">MTILGSLQKMNKPVDLSISNSIISSSSGIESVQVGNKSTFKWSCRGNPAHIGVYLGGPVFYIIDGAFNGFKPCLGL</sequence>
<organism evidence="1 2">
    <name type="scientific">Polysphondylium violaceum</name>
    <dbReference type="NCBI Taxonomy" id="133409"/>
    <lineage>
        <taxon>Eukaryota</taxon>
        <taxon>Amoebozoa</taxon>
        <taxon>Evosea</taxon>
        <taxon>Eumycetozoa</taxon>
        <taxon>Dictyostelia</taxon>
        <taxon>Dictyosteliales</taxon>
        <taxon>Dictyosteliaceae</taxon>
        <taxon>Polysphondylium</taxon>
    </lineage>
</organism>
<dbReference type="AlphaFoldDB" id="A0A8J4PS11"/>
<evidence type="ECO:0000313" key="1">
    <source>
        <dbReference type="EMBL" id="KAF2072698.1"/>
    </source>
</evidence>
<name>A0A8J4PS11_9MYCE</name>
<comment type="caution">
    <text evidence="1">The sequence shown here is derived from an EMBL/GenBank/DDBJ whole genome shotgun (WGS) entry which is preliminary data.</text>
</comment>
<protein>
    <submittedName>
        <fullName evidence="1">Uncharacterized protein</fullName>
    </submittedName>
</protein>
<dbReference type="Proteomes" id="UP000695562">
    <property type="component" value="Unassembled WGS sequence"/>
</dbReference>
<evidence type="ECO:0000313" key="2">
    <source>
        <dbReference type="Proteomes" id="UP000695562"/>
    </source>
</evidence>
<dbReference type="EMBL" id="AJWJ01000256">
    <property type="protein sequence ID" value="KAF2072698.1"/>
    <property type="molecule type" value="Genomic_DNA"/>
</dbReference>
<accession>A0A8J4PS11</accession>
<gene>
    <name evidence="1" type="ORF">CYY_005978</name>
</gene>
<keyword evidence="2" id="KW-1185">Reference proteome</keyword>